<comment type="caution">
    <text evidence="2">The sequence shown here is derived from an EMBL/GenBank/DDBJ whole genome shotgun (WGS) entry which is preliminary data.</text>
</comment>
<evidence type="ECO:0000313" key="2">
    <source>
        <dbReference type="EMBL" id="KUN18127.1"/>
    </source>
</evidence>
<dbReference type="EMBL" id="LMWP01000046">
    <property type="protein sequence ID" value="KUN18127.1"/>
    <property type="molecule type" value="Genomic_DNA"/>
</dbReference>
<feature type="compositionally biased region" description="Basic and acidic residues" evidence="1">
    <location>
        <begin position="85"/>
        <end position="94"/>
    </location>
</feature>
<dbReference type="Proteomes" id="UP000053398">
    <property type="component" value="Unassembled WGS sequence"/>
</dbReference>
<feature type="compositionally biased region" description="Basic residues" evidence="1">
    <location>
        <begin position="102"/>
        <end position="121"/>
    </location>
</feature>
<protein>
    <submittedName>
        <fullName evidence="2">Uncharacterized protein</fullName>
    </submittedName>
</protein>
<evidence type="ECO:0000313" key="3">
    <source>
        <dbReference type="Proteomes" id="UP000053398"/>
    </source>
</evidence>
<reference evidence="2 3" key="1">
    <citation type="submission" date="2015-10" db="EMBL/GenBank/DDBJ databases">
        <title>Draft genome sequence of Streptomyces corchorusii DSM 40340, type strain for the species Streptomyces corchorusii.</title>
        <authorList>
            <person name="Ruckert C."/>
            <person name="Winkler A."/>
            <person name="Kalinowski J."/>
            <person name="Kampfer P."/>
            <person name="Glaeser S."/>
        </authorList>
    </citation>
    <scope>NUCLEOTIDE SEQUENCE [LARGE SCALE GENOMIC DNA]</scope>
    <source>
        <strain evidence="2 3">DSM 40340</strain>
    </source>
</reference>
<evidence type="ECO:0000256" key="1">
    <source>
        <dbReference type="SAM" id="MobiDB-lite"/>
    </source>
</evidence>
<organism evidence="2 3">
    <name type="scientific">Streptomyces corchorusii</name>
    <name type="common">Streptomyces chibaensis</name>
    <dbReference type="NCBI Taxonomy" id="1903"/>
    <lineage>
        <taxon>Bacteria</taxon>
        <taxon>Bacillati</taxon>
        <taxon>Actinomycetota</taxon>
        <taxon>Actinomycetes</taxon>
        <taxon>Kitasatosporales</taxon>
        <taxon>Streptomycetaceae</taxon>
        <taxon>Streptomyces</taxon>
    </lineage>
</organism>
<gene>
    <name evidence="2" type="ORF">AQJ11_36390</name>
</gene>
<accession>A0A101PUV6</accession>
<dbReference type="AlphaFoldDB" id="A0A101PUV6"/>
<dbReference type="PROSITE" id="PS51257">
    <property type="entry name" value="PROKAR_LIPOPROTEIN"/>
    <property type="match status" value="1"/>
</dbReference>
<feature type="region of interest" description="Disordered" evidence="1">
    <location>
        <begin position="75"/>
        <end position="137"/>
    </location>
</feature>
<sequence length="137" mass="14491">MERVLLTASAGVVFGAGCARAVAPRESPGISEPDAAEAVQRVWFVDGRGLSGAAVHQDVAVADELGGEAYAVTTASASPARRVKAHADSHELRRPASPPVRRCCRTPHTAHRTPHTAHRTPHTAPARWAPRPPPPPR</sequence>
<name>A0A101PUV6_STRCK</name>
<proteinExistence type="predicted"/>
<keyword evidence="3" id="KW-1185">Reference proteome</keyword>